<dbReference type="EMBL" id="JAQKAB010000004">
    <property type="protein sequence ID" value="MDA7026360.1"/>
    <property type="molecule type" value="Genomic_DNA"/>
</dbReference>
<sequence length="495" mass="56060">MIGLLWIVLALLGLYLFFRFKPPVYQSLLLDKETARQKSAEFIRTYLGVDVSDWKSFAVYWYDHDTVNKLHHVGLLNQTRQVLFNWGLLESWRIRFVSQNQSIITGVNAKGEITFFHADVRKKNLQTTGLGRVSLEQLKEDLAVDHEGLWAQAKATGSGEKQEDLQQVTTYWYMAESANIRMKMAVELYNQHIISLQTEQEIRTENMNKAVQKEQLESTLGITGVLGSCIAVVAAIIVLIHLDVRSDMTVSMVMGSILAVCNLLSIKEDIQLTIVNAYDSRMSLKMVGSLAILSAVLAGILIGFVVFICSLAGNSLGENLHWPIWEKAGYQLLSGACAGIICLGLSAVFFSVLDKKKWLRISPELSNRTIYLSGFTFRQGLNMSLQSSLVEETIYRLLMIPAIWFVSNSVFITLLVSSGLWAIMHQGTGYHPRWLRWIHLFGFGCFLGLLFIESGFLAVFAAHFIYNFILFCMPLWNYNIQRKLNFKKTSKQSSF</sequence>
<keyword evidence="3" id="KW-0482">Metalloprotease</keyword>
<feature type="transmembrane region" description="Helical" evidence="1">
    <location>
        <begin position="401"/>
        <end position="422"/>
    </location>
</feature>
<evidence type="ECO:0000313" key="3">
    <source>
        <dbReference type="EMBL" id="MDA7026360.1"/>
    </source>
</evidence>
<gene>
    <name evidence="3" type="ORF">PJ311_06980</name>
</gene>
<feature type="transmembrane region" description="Helical" evidence="1">
    <location>
        <begin position="220"/>
        <end position="242"/>
    </location>
</feature>
<keyword evidence="3" id="KW-0378">Hydrolase</keyword>
<dbReference type="GO" id="GO:0008237">
    <property type="term" value="F:metallopeptidase activity"/>
    <property type="evidence" value="ECO:0007669"/>
    <property type="project" value="UniProtKB-KW"/>
</dbReference>
<dbReference type="Proteomes" id="UP001211894">
    <property type="component" value="Unassembled WGS sequence"/>
</dbReference>
<dbReference type="InterPro" id="IPR003675">
    <property type="entry name" value="Rce1/LyrA-like_dom"/>
</dbReference>
<evidence type="ECO:0000313" key="4">
    <source>
        <dbReference type="Proteomes" id="UP001211894"/>
    </source>
</evidence>
<proteinExistence type="predicted"/>
<keyword evidence="1" id="KW-0472">Membrane</keyword>
<dbReference type="Pfam" id="PF02517">
    <property type="entry name" value="Rce1-like"/>
    <property type="match status" value="1"/>
</dbReference>
<accession>A0ABT4X232</accession>
<keyword evidence="1" id="KW-0812">Transmembrane</keyword>
<keyword evidence="4" id="KW-1185">Reference proteome</keyword>
<organism evidence="3 4">
    <name type="scientific">Bacillus changyiensis</name>
    <dbReference type="NCBI Taxonomy" id="3004103"/>
    <lineage>
        <taxon>Bacteria</taxon>
        <taxon>Bacillati</taxon>
        <taxon>Bacillota</taxon>
        <taxon>Bacilli</taxon>
        <taxon>Bacillales</taxon>
        <taxon>Bacillaceae</taxon>
        <taxon>Bacillus</taxon>
    </lineage>
</organism>
<dbReference type="RefSeq" id="WP_271340216.1">
    <property type="nucleotide sequence ID" value="NZ_JAQKAB010000004.1"/>
</dbReference>
<keyword evidence="3" id="KW-0645">Protease</keyword>
<feature type="transmembrane region" description="Helical" evidence="1">
    <location>
        <begin position="434"/>
        <end position="452"/>
    </location>
</feature>
<feature type="transmembrane region" description="Helical" evidence="1">
    <location>
        <begin position="290"/>
        <end position="313"/>
    </location>
</feature>
<feature type="transmembrane region" description="Helical" evidence="1">
    <location>
        <begin position="458"/>
        <end position="478"/>
    </location>
</feature>
<evidence type="ECO:0000259" key="2">
    <source>
        <dbReference type="Pfam" id="PF02517"/>
    </source>
</evidence>
<comment type="caution">
    <text evidence="3">The sequence shown here is derived from an EMBL/GenBank/DDBJ whole genome shotgun (WGS) entry which is preliminary data.</text>
</comment>
<keyword evidence="1" id="KW-1133">Transmembrane helix</keyword>
<protein>
    <submittedName>
        <fullName evidence="3">CPBP family intramembrane metalloprotease</fullName>
    </submittedName>
</protein>
<name>A0ABT4X232_9BACI</name>
<feature type="domain" description="CAAX prenyl protease 2/Lysostaphin resistance protein A-like" evidence="2">
    <location>
        <begin position="380"/>
        <end position="469"/>
    </location>
</feature>
<feature type="transmembrane region" description="Helical" evidence="1">
    <location>
        <begin position="333"/>
        <end position="353"/>
    </location>
</feature>
<evidence type="ECO:0000256" key="1">
    <source>
        <dbReference type="SAM" id="Phobius"/>
    </source>
</evidence>
<reference evidence="3 4" key="1">
    <citation type="submission" date="2023-01" db="EMBL/GenBank/DDBJ databases">
        <title>Bacillus changyiensis sp. nov., isolated from a coastal deposit.</title>
        <authorList>
            <person name="Xiao G."/>
            <person name="Lai Q."/>
            <person name="Hu Z."/>
            <person name="Shao Z."/>
        </authorList>
    </citation>
    <scope>NUCLEOTIDE SEQUENCE [LARGE SCALE GENOMIC DNA]</scope>
    <source>
        <strain evidence="3 4">CLL-7-23</strain>
    </source>
</reference>